<gene>
    <name evidence="2" type="ORF">COT52_00615</name>
</gene>
<dbReference type="Pfam" id="PF02730">
    <property type="entry name" value="AFOR_N"/>
    <property type="match status" value="1"/>
</dbReference>
<dbReference type="SUPFAM" id="SSF56228">
    <property type="entry name" value="Aldehyde ferredoxin oxidoreductase, N-terminal domain"/>
    <property type="match status" value="1"/>
</dbReference>
<proteinExistence type="predicted"/>
<feature type="domain" description="Aldehyde ferredoxin oxidoreductase N-terminal" evidence="1">
    <location>
        <begin position="39"/>
        <end position="116"/>
    </location>
</feature>
<evidence type="ECO:0000259" key="1">
    <source>
        <dbReference type="Pfam" id="PF02730"/>
    </source>
</evidence>
<organism evidence="2 3">
    <name type="scientific">candidate division WWE3 bacterium CG08_land_8_20_14_0_20_43_13</name>
    <dbReference type="NCBI Taxonomy" id="1975087"/>
    <lineage>
        <taxon>Bacteria</taxon>
        <taxon>Katanobacteria</taxon>
    </lineage>
</organism>
<reference evidence="3" key="1">
    <citation type="submission" date="2017-09" db="EMBL/GenBank/DDBJ databases">
        <title>Depth-based differentiation of microbial function through sediment-hosted aquifers and enrichment of novel symbionts in the deep terrestrial subsurface.</title>
        <authorList>
            <person name="Probst A.J."/>
            <person name="Ladd B."/>
            <person name="Jarett J.K."/>
            <person name="Geller-Mcgrath D.E."/>
            <person name="Sieber C.M.K."/>
            <person name="Emerson J.B."/>
            <person name="Anantharaman K."/>
            <person name="Thomas B.C."/>
            <person name="Malmstrom R."/>
            <person name="Stieglmeier M."/>
            <person name="Klingl A."/>
            <person name="Woyke T."/>
            <person name="Ryan C.M."/>
            <person name="Banfield J.F."/>
        </authorList>
    </citation>
    <scope>NUCLEOTIDE SEQUENCE [LARGE SCALE GENOMIC DNA]</scope>
</reference>
<dbReference type="Proteomes" id="UP000231414">
    <property type="component" value="Unassembled WGS sequence"/>
</dbReference>
<sequence>MLKSGRILFVNTDSVQAEAKIQPELSDSIGGLAQAVALSSLYPQARFIFSLGPLTGFIPFCSFGCGYYFIESSWQSCYWGGLFPSALKMAGYDALVLSGESSGSFNLGISSQTVRFGADLVGDIFPQERYSSHMTYTGSQFVIDGRMVLSSKPAYALKKIGISRIFIQGDACVPVSDGEELCLIIEDLLGKTRLLATLPGQNHSCFLCPAGCEQADSVFSRHTSPLGSCLVACPLAQPIFNDNGLVFSCLRALGYSYNHDQITRVEKFVSSYL</sequence>
<dbReference type="InterPro" id="IPR013983">
    <property type="entry name" value="Ald_Fedxn_OxRdtase_N"/>
</dbReference>
<accession>A0A2H0X7Y3</accession>
<dbReference type="EMBL" id="PEYW01000007">
    <property type="protein sequence ID" value="PIS21040.1"/>
    <property type="molecule type" value="Genomic_DNA"/>
</dbReference>
<comment type="caution">
    <text evidence="2">The sequence shown here is derived from an EMBL/GenBank/DDBJ whole genome shotgun (WGS) entry which is preliminary data.</text>
</comment>
<evidence type="ECO:0000313" key="3">
    <source>
        <dbReference type="Proteomes" id="UP000231414"/>
    </source>
</evidence>
<dbReference type="GO" id="GO:0016625">
    <property type="term" value="F:oxidoreductase activity, acting on the aldehyde or oxo group of donors, iron-sulfur protein as acceptor"/>
    <property type="evidence" value="ECO:0007669"/>
    <property type="project" value="InterPro"/>
</dbReference>
<dbReference type="InterPro" id="IPR036503">
    <property type="entry name" value="Ald_Fedxn_OxRdtase_N_sf"/>
</dbReference>
<dbReference type="AlphaFoldDB" id="A0A2H0X7Y3"/>
<dbReference type="GO" id="GO:0051536">
    <property type="term" value="F:iron-sulfur cluster binding"/>
    <property type="evidence" value="ECO:0007669"/>
    <property type="project" value="InterPro"/>
</dbReference>
<evidence type="ECO:0000313" key="2">
    <source>
        <dbReference type="EMBL" id="PIS21040.1"/>
    </source>
</evidence>
<protein>
    <recommendedName>
        <fullName evidence="1">Aldehyde ferredoxin oxidoreductase N-terminal domain-containing protein</fullName>
    </recommendedName>
</protein>
<name>A0A2H0X7Y3_UNCKA</name>
<dbReference type="Gene3D" id="3.60.9.10">
    <property type="entry name" value="Aldehyde ferredoxin oxidoreductase, N-terminal domain"/>
    <property type="match status" value="1"/>
</dbReference>